<evidence type="ECO:0000313" key="4">
    <source>
        <dbReference type="Proteomes" id="UP000051952"/>
    </source>
</evidence>
<dbReference type="SMART" id="SM00228">
    <property type="entry name" value="PDZ"/>
    <property type="match status" value="1"/>
</dbReference>
<dbReference type="EMBL" id="CYKH01001054">
    <property type="protein sequence ID" value="CUG80761.1"/>
    <property type="molecule type" value="Genomic_DNA"/>
</dbReference>
<evidence type="ECO:0000256" key="1">
    <source>
        <dbReference type="SAM" id="Coils"/>
    </source>
</evidence>
<organism evidence="3 4">
    <name type="scientific">Bodo saltans</name>
    <name type="common">Flagellated protozoan</name>
    <dbReference type="NCBI Taxonomy" id="75058"/>
    <lineage>
        <taxon>Eukaryota</taxon>
        <taxon>Discoba</taxon>
        <taxon>Euglenozoa</taxon>
        <taxon>Kinetoplastea</taxon>
        <taxon>Metakinetoplastina</taxon>
        <taxon>Eubodonida</taxon>
        <taxon>Bodonidae</taxon>
        <taxon>Bodo</taxon>
    </lineage>
</organism>
<feature type="domain" description="PDZ" evidence="2">
    <location>
        <begin position="588"/>
        <end position="674"/>
    </location>
</feature>
<keyword evidence="4" id="KW-1185">Reference proteome</keyword>
<gene>
    <name evidence="3" type="ORF">BSAL_86445</name>
</gene>
<name>A0A0S4JA82_BODSA</name>
<dbReference type="InterPro" id="IPR036034">
    <property type="entry name" value="PDZ_sf"/>
</dbReference>
<dbReference type="Proteomes" id="UP000051952">
    <property type="component" value="Unassembled WGS sequence"/>
</dbReference>
<dbReference type="Pfam" id="PF13180">
    <property type="entry name" value="PDZ_2"/>
    <property type="match status" value="1"/>
</dbReference>
<evidence type="ECO:0000259" key="2">
    <source>
        <dbReference type="SMART" id="SM00228"/>
    </source>
</evidence>
<dbReference type="Gene3D" id="2.30.42.10">
    <property type="match status" value="1"/>
</dbReference>
<reference evidence="4" key="1">
    <citation type="submission" date="2015-09" db="EMBL/GenBank/DDBJ databases">
        <authorList>
            <consortium name="Pathogen Informatics"/>
        </authorList>
    </citation>
    <scope>NUCLEOTIDE SEQUENCE [LARGE SCALE GENOMIC DNA]</scope>
    <source>
        <strain evidence="4">Lake Konstanz</strain>
    </source>
</reference>
<protein>
    <recommendedName>
        <fullName evidence="2">PDZ domain-containing protein</fullName>
    </recommendedName>
</protein>
<dbReference type="OrthoDB" id="4217619at2759"/>
<sequence length="684" mass="75578">MMESSGSPYPKSAAVVGNVIANNNQAVTSVTKVTLGDLSSLQLLLGNVLKALTTLSEDVKVLRGDVDSITTAIAKASMDAAHIRRTLTEGYPSRSDVDHIVASMQEQHEALAMRVAEHQATSSRDREILVHRIAALEVQQKLERASFVDLEERIVKVENYMSRDGILLATRVEELSEQQHKQETDAIAKVSHLQQRVSATERMLETQFQEQCNITGSIVGRVDQTEHLIQHLEQMMDRDRTSLTGSIQRVSAELARNEGIQAHVSASLAKLVDAAMDRKLSELQVDLERQDTANSKKLQHVSTLIDVRLEGLKEHVAALSNELSDAKSEVSVFSSTLAQHQNKMNESIAQVEEQLQQTNAHAEERWQRQKAAQLERAQDTTNQVNAITDDLIKAVQLGQQETERKVKSLLQNALEKHDGVVMEQLLVQQKDQSERVHSELDALRQQLEETAGFCRLRLSEQSSQFRSLSQLLFIDLDRTPSDPADRLRYLRTLPWCASNAASAHTATPVLLETHHTHHQSLPHQQHMSYSGVGITTNSSQHHHPLFSMSSNTTQHNTTTAVAHQTMSTAAHGGNASHQQSADRSIVSQTLGIEVRSASAMKGLLGSNNSAHHEGVEVLNVVVDGAAYLSGVRVGDVIVAVGDHVVTDSTQFAEALRLEASLGKETPRLWLRRDGPSTPERRFFA</sequence>
<keyword evidence="1" id="KW-0175">Coiled coil</keyword>
<dbReference type="SUPFAM" id="SSF50156">
    <property type="entry name" value="PDZ domain-like"/>
    <property type="match status" value="1"/>
</dbReference>
<evidence type="ECO:0000313" key="3">
    <source>
        <dbReference type="EMBL" id="CUG80761.1"/>
    </source>
</evidence>
<accession>A0A0S4JA82</accession>
<dbReference type="InterPro" id="IPR001478">
    <property type="entry name" value="PDZ"/>
</dbReference>
<feature type="coiled-coil region" evidence="1">
    <location>
        <begin position="309"/>
        <end position="365"/>
    </location>
</feature>
<dbReference type="AlphaFoldDB" id="A0A0S4JA82"/>
<proteinExistence type="predicted"/>
<dbReference type="VEuPathDB" id="TriTrypDB:BSAL_86445"/>